<comment type="caution">
    <text evidence="3">Lacks conserved residue(s) required for the propagation of feature annotation.</text>
</comment>
<evidence type="ECO:0000256" key="2">
    <source>
        <dbReference type="ARBA" id="ARBA00022694"/>
    </source>
</evidence>
<evidence type="ECO:0000313" key="5">
    <source>
        <dbReference type="Proteomes" id="UP000306241"/>
    </source>
</evidence>
<dbReference type="RefSeq" id="WP_003082845.1">
    <property type="nucleotide sequence ID" value="NZ_CP070237.1"/>
</dbReference>
<dbReference type="AlphaFoldDB" id="A0A4V0HCT3"/>
<feature type="binding site" evidence="3">
    <location>
        <position position="96"/>
    </location>
    <ligand>
        <name>ATP</name>
        <dbReference type="ChEBI" id="CHEBI:30616"/>
    </ligand>
</feature>
<feature type="binding site" evidence="3">
    <location>
        <begin position="7"/>
        <end position="20"/>
    </location>
    <ligand>
        <name>ATP</name>
        <dbReference type="ChEBI" id="CHEBI:30616"/>
    </ligand>
</feature>
<dbReference type="InterPro" id="IPR008513">
    <property type="entry name" value="tRNA(Met)_cyd_acetate_ligase"/>
</dbReference>
<dbReference type="GO" id="GO:0000049">
    <property type="term" value="F:tRNA binding"/>
    <property type="evidence" value="ECO:0007669"/>
    <property type="project" value="UniProtKB-KW"/>
</dbReference>
<dbReference type="OrthoDB" id="9769796at2"/>
<dbReference type="NCBIfam" id="NF010191">
    <property type="entry name" value="PRK13670.1"/>
    <property type="match status" value="1"/>
</dbReference>
<proteinExistence type="inferred from homology"/>
<comment type="catalytic activity">
    <reaction evidence="3">
        <text>cytidine(34) in elongator tRNA(Met) + acetate + ATP = N(4)-acetylcytidine(34) in elongator tRNA(Met) + AMP + diphosphate</text>
        <dbReference type="Rhea" id="RHEA:58144"/>
        <dbReference type="Rhea" id="RHEA-COMP:10693"/>
        <dbReference type="Rhea" id="RHEA-COMP:10694"/>
        <dbReference type="ChEBI" id="CHEBI:30089"/>
        <dbReference type="ChEBI" id="CHEBI:30616"/>
        <dbReference type="ChEBI" id="CHEBI:33019"/>
        <dbReference type="ChEBI" id="CHEBI:74900"/>
        <dbReference type="ChEBI" id="CHEBI:82748"/>
        <dbReference type="ChEBI" id="CHEBI:456215"/>
    </reaction>
</comment>
<comment type="function">
    <text evidence="3">Catalyzes the formation of N(4)-acetylcytidine (ac(4)C) at the wobble position of elongator tRNA(Met), using acetate and ATP as substrates. First activates an acetate ion to form acetyladenylate (Ac-AMP) and then transfers the acetyl group to tRNA to form ac(4)C34.</text>
</comment>
<feature type="binding site" evidence="3">
    <location>
        <position position="175"/>
    </location>
    <ligand>
        <name>ATP</name>
        <dbReference type="ChEBI" id="CHEBI:30616"/>
    </ligand>
</feature>
<evidence type="ECO:0000313" key="4">
    <source>
        <dbReference type="EMBL" id="VTT45667.1"/>
    </source>
</evidence>
<name>A0A4V0HCT3_STRPO</name>
<dbReference type="EC" id="6.3.4.-" evidence="3"/>
<dbReference type="SUPFAM" id="SSF52374">
    <property type="entry name" value="Nucleotidylyl transferase"/>
    <property type="match status" value="1"/>
</dbReference>
<dbReference type="HAMAP" id="MF_01539">
    <property type="entry name" value="TmcAL"/>
    <property type="match status" value="1"/>
</dbReference>
<keyword evidence="1 3" id="KW-0436">Ligase</keyword>
<keyword evidence="3" id="KW-0694">RNA-binding</keyword>
<dbReference type="Gene3D" id="3.40.50.620">
    <property type="entry name" value="HUPs"/>
    <property type="match status" value="1"/>
</dbReference>
<dbReference type="Pfam" id="PF05636">
    <property type="entry name" value="HIGH_NTase1"/>
    <property type="match status" value="1"/>
</dbReference>
<feature type="binding site" evidence="3">
    <location>
        <position position="152"/>
    </location>
    <ligand>
        <name>ATP</name>
        <dbReference type="ChEBI" id="CHEBI:30616"/>
    </ligand>
</feature>
<dbReference type="PANTHER" id="PTHR37825:SF1">
    <property type="entry name" value="TRNA(MET) CYTIDINE ACETATE LIGASE"/>
    <property type="match status" value="1"/>
</dbReference>
<comment type="subcellular location">
    <subcellularLocation>
        <location evidence="3">Cytoplasm</location>
    </subcellularLocation>
</comment>
<organism evidence="4 5">
    <name type="scientific">Streptococcus porcinus</name>
    <dbReference type="NCBI Taxonomy" id="1340"/>
    <lineage>
        <taxon>Bacteria</taxon>
        <taxon>Bacillati</taxon>
        <taxon>Bacillota</taxon>
        <taxon>Bacilli</taxon>
        <taxon>Lactobacillales</taxon>
        <taxon>Streptococcaceae</taxon>
        <taxon>Streptococcus</taxon>
    </lineage>
</organism>
<sequence length="368" mass="40962">MAVTGIVAEFNPFHYGHKYLLEQAEGLKIVAMSGNFVQRGEPAIVDKWTRAQIALENGADIVVELPFQVAVQSADYFAQGAIDILAKMGADTLAFGTEEDLDYDRIAKLYEEKAEQMTAFLETLDNTLSYPQKNQIMWERFTGIDFSGETPNHILALAYVKASAGKNLRLQPIKRQGAAYHSQEKNQLMASATAIRKHISDRAFLEQATPSAGLILSAPHLSWDNFYSLLRYQLLTHPDLTQIPQVNLELASRLSSAIASAASLEDLVEQVATKRYTKARIRRLLTYILVNAQEATLPQGVHLLGFTEKGQAHLKTLKKSVHLISKIGAVPWDKPTQQADLVYRLGHPDLPEQTFGRSPIRILKNKLG</sequence>
<accession>A0A4V0HCT3</accession>
<protein>
    <recommendedName>
        <fullName evidence="3">tRNA(Met) cytidine acetate ligase</fullName>
        <ecNumber evidence="3">6.3.4.-</ecNumber>
    </recommendedName>
</protein>
<dbReference type="EMBL" id="LR594052">
    <property type="protein sequence ID" value="VTT45667.1"/>
    <property type="molecule type" value="Genomic_DNA"/>
</dbReference>
<keyword evidence="3" id="KW-0547">Nucleotide-binding</keyword>
<dbReference type="GO" id="GO:0016879">
    <property type="term" value="F:ligase activity, forming carbon-nitrogen bonds"/>
    <property type="evidence" value="ECO:0007669"/>
    <property type="project" value="UniProtKB-UniRule"/>
</dbReference>
<evidence type="ECO:0000256" key="3">
    <source>
        <dbReference type="HAMAP-Rule" id="MF_01539"/>
    </source>
</evidence>
<comment type="similarity">
    <text evidence="3">Belongs to the TmcAL family.</text>
</comment>
<keyword evidence="3" id="KW-0067">ATP-binding</keyword>
<keyword evidence="3" id="KW-0963">Cytoplasm</keyword>
<dbReference type="InterPro" id="IPR014729">
    <property type="entry name" value="Rossmann-like_a/b/a_fold"/>
</dbReference>
<reference evidence="4 5" key="1">
    <citation type="submission" date="2019-05" db="EMBL/GenBank/DDBJ databases">
        <authorList>
            <consortium name="Pathogen Informatics"/>
        </authorList>
    </citation>
    <scope>NUCLEOTIDE SEQUENCE [LARGE SCALE GENOMIC DNA]</scope>
    <source>
        <strain evidence="4 5">NCTC10924</strain>
    </source>
</reference>
<dbReference type="GO" id="GO:0006400">
    <property type="term" value="P:tRNA modification"/>
    <property type="evidence" value="ECO:0007669"/>
    <property type="project" value="UniProtKB-UniRule"/>
</dbReference>
<dbReference type="GO" id="GO:0005737">
    <property type="term" value="C:cytoplasm"/>
    <property type="evidence" value="ECO:0007669"/>
    <property type="project" value="UniProtKB-SubCell"/>
</dbReference>
<keyword evidence="3" id="KW-0820">tRNA-binding</keyword>
<dbReference type="PANTHER" id="PTHR37825">
    <property type="entry name" value="TRNA(MET) CYTIDINE ACETATE LIGASE"/>
    <property type="match status" value="1"/>
</dbReference>
<evidence type="ECO:0000256" key="1">
    <source>
        <dbReference type="ARBA" id="ARBA00022598"/>
    </source>
</evidence>
<dbReference type="Proteomes" id="UP000306241">
    <property type="component" value="Chromosome"/>
</dbReference>
<keyword evidence="2 3" id="KW-0819">tRNA processing</keyword>
<dbReference type="GO" id="GO:0005524">
    <property type="term" value="F:ATP binding"/>
    <property type="evidence" value="ECO:0007669"/>
    <property type="project" value="UniProtKB-KW"/>
</dbReference>
<gene>
    <name evidence="3" type="primary">tmcAL</name>
    <name evidence="4" type="ORF">NCTC10924_01487</name>
</gene>